<dbReference type="InterPro" id="IPR007849">
    <property type="entry name" value="ATP10"/>
</dbReference>
<organism evidence="1 2">
    <name type="scientific">Ambrosiozyma monospora</name>
    <name type="common">Yeast</name>
    <name type="synonym">Endomycopsis monosporus</name>
    <dbReference type="NCBI Taxonomy" id="43982"/>
    <lineage>
        <taxon>Eukaryota</taxon>
        <taxon>Fungi</taxon>
        <taxon>Dikarya</taxon>
        <taxon>Ascomycota</taxon>
        <taxon>Saccharomycotina</taxon>
        <taxon>Pichiomycetes</taxon>
        <taxon>Pichiales</taxon>
        <taxon>Pichiaceae</taxon>
        <taxon>Ambrosiozyma</taxon>
    </lineage>
</organism>
<dbReference type="Pfam" id="PF05176">
    <property type="entry name" value="ATP-synt_10"/>
    <property type="match status" value="1"/>
</dbReference>
<dbReference type="GO" id="GO:0033615">
    <property type="term" value="P:mitochondrial proton-transporting ATP synthase complex assembly"/>
    <property type="evidence" value="ECO:0007669"/>
    <property type="project" value="TreeGrafter"/>
</dbReference>
<sequence length="305" mass="35496">MNQGTRGVVTLIQKRHASLFGNLGSSVSKIVPKPHEYFKITRPFGFEKPPIHKNDIPTEKWFSLEKLNFPKRLWNFYFDGITRRTKVAALQKEMAYGGMYDFHVFMRTKGKLFQAPISFFRKDKALYFPNFTTRTLDDKNVELMDVLSKNKITILRVVSTESGVETTEDYFKVPKSEENYLTEAGLKQLHQEFPNTQIVQLTLSDRWSKHFVHTFVTPAKLRKTLPEELHSRYLVAFRDKVLDRDSRERLLMTNTYSGYVYLIDDQFKIRWAGSGLPEPKEVSGLWKAVAGLERESGLKIASRKK</sequence>
<dbReference type="OrthoDB" id="17089at2759"/>
<reference evidence="1" key="1">
    <citation type="submission" date="2023-04" db="EMBL/GenBank/DDBJ databases">
        <title>Ambrosiozyma monospora NBRC 1965.</title>
        <authorList>
            <person name="Ichikawa N."/>
            <person name="Sato H."/>
            <person name="Tonouchi N."/>
        </authorList>
    </citation>
    <scope>NUCLEOTIDE SEQUENCE</scope>
    <source>
        <strain evidence="1">NBRC 1965</strain>
    </source>
</reference>
<dbReference type="PANTHER" id="PTHR28106">
    <property type="entry name" value="MITOCHONDRIAL ATPASE COMPLEX SUBUNIT ATP10"/>
    <property type="match status" value="1"/>
</dbReference>
<proteinExistence type="predicted"/>
<dbReference type="AlphaFoldDB" id="A0A9W6YST5"/>
<name>A0A9W6YST5_AMBMO</name>
<evidence type="ECO:0000313" key="1">
    <source>
        <dbReference type="EMBL" id="GMG20267.1"/>
    </source>
</evidence>
<protein>
    <submittedName>
        <fullName evidence="1">Unnamed protein product</fullName>
    </submittedName>
</protein>
<accession>A0A9W6YST5</accession>
<comment type="caution">
    <text evidence="1">The sequence shown here is derived from an EMBL/GenBank/DDBJ whole genome shotgun (WGS) entry which is preliminary data.</text>
</comment>
<dbReference type="Proteomes" id="UP001165063">
    <property type="component" value="Unassembled WGS sequence"/>
</dbReference>
<evidence type="ECO:0000313" key="2">
    <source>
        <dbReference type="Proteomes" id="UP001165063"/>
    </source>
</evidence>
<keyword evidence="2" id="KW-1185">Reference proteome</keyword>
<dbReference type="EMBL" id="BSXU01000328">
    <property type="protein sequence ID" value="GMG20267.1"/>
    <property type="molecule type" value="Genomic_DNA"/>
</dbReference>
<dbReference type="PANTHER" id="PTHR28106:SF1">
    <property type="entry name" value="MITOCHONDRIAL ATPASE COMPLEX SUBUNIT ATP10"/>
    <property type="match status" value="1"/>
</dbReference>
<gene>
    <name evidence="1" type="ORF">Amon01_000110600</name>
</gene>
<dbReference type="GO" id="GO:0005743">
    <property type="term" value="C:mitochondrial inner membrane"/>
    <property type="evidence" value="ECO:0007669"/>
    <property type="project" value="TreeGrafter"/>
</dbReference>